<feature type="compositionally biased region" description="Low complexity" evidence="1">
    <location>
        <begin position="24"/>
        <end position="35"/>
    </location>
</feature>
<proteinExistence type="predicted"/>
<evidence type="ECO:0000313" key="3">
    <source>
        <dbReference type="Proteomes" id="UP000800036"/>
    </source>
</evidence>
<sequence length="159" mass="17878">MKDHYNNAVDPRDLTTRLNRIQKSHSSSNDGDSISRLPRFSRAGTSSSETSSTMSRLPTFHICKSATMSITASDETHVSRFEISRGVPVVRECTQTIEVGRGGFSKPSLRRRRESSESAKSTPEFQYYGRHANTWLFNDFSVTESVRKGWGRIVGKGQE</sequence>
<evidence type="ECO:0000313" key="2">
    <source>
        <dbReference type="EMBL" id="KAF1973208.1"/>
    </source>
</evidence>
<feature type="region of interest" description="Disordered" evidence="1">
    <location>
        <begin position="101"/>
        <end position="122"/>
    </location>
</feature>
<organism evidence="2 3">
    <name type="scientific">Bimuria novae-zelandiae CBS 107.79</name>
    <dbReference type="NCBI Taxonomy" id="1447943"/>
    <lineage>
        <taxon>Eukaryota</taxon>
        <taxon>Fungi</taxon>
        <taxon>Dikarya</taxon>
        <taxon>Ascomycota</taxon>
        <taxon>Pezizomycotina</taxon>
        <taxon>Dothideomycetes</taxon>
        <taxon>Pleosporomycetidae</taxon>
        <taxon>Pleosporales</taxon>
        <taxon>Massarineae</taxon>
        <taxon>Didymosphaeriaceae</taxon>
        <taxon>Bimuria</taxon>
    </lineage>
</organism>
<dbReference type="OrthoDB" id="5089392at2759"/>
<gene>
    <name evidence="2" type="ORF">BU23DRAFT_554492</name>
</gene>
<feature type="compositionally biased region" description="Low complexity" evidence="1">
    <location>
        <begin position="45"/>
        <end position="55"/>
    </location>
</feature>
<name>A0A6A5V8N6_9PLEO</name>
<dbReference type="AlphaFoldDB" id="A0A6A5V8N6"/>
<dbReference type="Proteomes" id="UP000800036">
    <property type="component" value="Unassembled WGS sequence"/>
</dbReference>
<keyword evidence="3" id="KW-1185">Reference proteome</keyword>
<evidence type="ECO:0000256" key="1">
    <source>
        <dbReference type="SAM" id="MobiDB-lite"/>
    </source>
</evidence>
<protein>
    <submittedName>
        <fullName evidence="2">Uncharacterized protein</fullName>
    </submittedName>
</protein>
<reference evidence="2" key="1">
    <citation type="journal article" date="2020" name="Stud. Mycol.">
        <title>101 Dothideomycetes genomes: a test case for predicting lifestyles and emergence of pathogens.</title>
        <authorList>
            <person name="Haridas S."/>
            <person name="Albert R."/>
            <person name="Binder M."/>
            <person name="Bloem J."/>
            <person name="Labutti K."/>
            <person name="Salamov A."/>
            <person name="Andreopoulos B."/>
            <person name="Baker S."/>
            <person name="Barry K."/>
            <person name="Bills G."/>
            <person name="Bluhm B."/>
            <person name="Cannon C."/>
            <person name="Castanera R."/>
            <person name="Culley D."/>
            <person name="Daum C."/>
            <person name="Ezra D."/>
            <person name="Gonzalez J."/>
            <person name="Henrissat B."/>
            <person name="Kuo A."/>
            <person name="Liang C."/>
            <person name="Lipzen A."/>
            <person name="Lutzoni F."/>
            <person name="Magnuson J."/>
            <person name="Mondo S."/>
            <person name="Nolan M."/>
            <person name="Ohm R."/>
            <person name="Pangilinan J."/>
            <person name="Park H.-J."/>
            <person name="Ramirez L."/>
            <person name="Alfaro M."/>
            <person name="Sun H."/>
            <person name="Tritt A."/>
            <person name="Yoshinaga Y."/>
            <person name="Zwiers L.-H."/>
            <person name="Turgeon B."/>
            <person name="Goodwin S."/>
            <person name="Spatafora J."/>
            <person name="Crous P."/>
            <person name="Grigoriev I."/>
        </authorList>
    </citation>
    <scope>NUCLEOTIDE SEQUENCE</scope>
    <source>
        <strain evidence="2">CBS 107.79</strain>
    </source>
</reference>
<accession>A0A6A5V8N6</accession>
<dbReference type="EMBL" id="ML976682">
    <property type="protein sequence ID" value="KAF1973208.1"/>
    <property type="molecule type" value="Genomic_DNA"/>
</dbReference>
<feature type="compositionally biased region" description="Basic and acidic residues" evidence="1">
    <location>
        <begin position="1"/>
        <end position="15"/>
    </location>
</feature>
<feature type="region of interest" description="Disordered" evidence="1">
    <location>
        <begin position="1"/>
        <end position="56"/>
    </location>
</feature>